<proteinExistence type="predicted"/>
<evidence type="ECO:0000313" key="2">
    <source>
        <dbReference type="Proteomes" id="UP000051562"/>
    </source>
</evidence>
<sequence length="289" mass="31376">MTMLGPGIVARSMSVATRGSPGGKPFQYGNAWQYHPRSDRHSKIACWALMFDLLRSCESLRDHVASGRVAVGINHQMTDFARNRTKNLDLVLARGSRRPGSGRTFANLVVPYAIRLEADELAELAKLPDAPLAEPATVLMALEAKACMTEFGKARPRLYDELNSSHATIHGDTDGAIAAGFALLNTAESFVSPLRNPWHIGDQEARVSVHKQPGSAISVAEKLTELPRRSRPGDEGFDAFAILAVDCKNDGSPVTLSPKASGSIYPQIYDYAATVDRLAHLYATRFSSI</sequence>
<dbReference type="AlphaFoldDB" id="A0A0Q3SYJ2"/>
<reference evidence="1 2" key="1">
    <citation type="submission" date="2015-10" db="EMBL/GenBank/DDBJ databases">
        <title>Draft genome of Bosea thiooxidans.</title>
        <authorList>
            <person name="Wang X."/>
        </authorList>
    </citation>
    <scope>NUCLEOTIDE SEQUENCE [LARGE SCALE GENOMIC DNA]</scope>
    <source>
        <strain evidence="1 2">CGMCC 9174</strain>
    </source>
</reference>
<dbReference type="Proteomes" id="UP000051562">
    <property type="component" value="Unassembled WGS sequence"/>
</dbReference>
<organism evidence="1 2">
    <name type="scientific">Bosea thiooxidans</name>
    <dbReference type="NCBI Taxonomy" id="53254"/>
    <lineage>
        <taxon>Bacteria</taxon>
        <taxon>Pseudomonadati</taxon>
        <taxon>Pseudomonadota</taxon>
        <taxon>Alphaproteobacteria</taxon>
        <taxon>Hyphomicrobiales</taxon>
        <taxon>Boseaceae</taxon>
        <taxon>Bosea</taxon>
    </lineage>
</organism>
<dbReference type="EMBL" id="LMAR01000036">
    <property type="protein sequence ID" value="KQK30442.1"/>
    <property type="molecule type" value="Genomic_DNA"/>
</dbReference>
<keyword evidence="2" id="KW-1185">Reference proteome</keyword>
<gene>
    <name evidence="1" type="ORF">ARD30_13530</name>
</gene>
<accession>A0A0Q3SYJ2</accession>
<evidence type="ECO:0000313" key="1">
    <source>
        <dbReference type="EMBL" id="KQK30442.1"/>
    </source>
</evidence>
<comment type="caution">
    <text evidence="1">The sequence shown here is derived from an EMBL/GenBank/DDBJ whole genome shotgun (WGS) entry which is preliminary data.</text>
</comment>
<protein>
    <submittedName>
        <fullName evidence="1">Uncharacterized protein</fullName>
    </submittedName>
</protein>
<dbReference type="RefSeq" id="WP_055728293.1">
    <property type="nucleotide sequence ID" value="NZ_LMAR01000036.1"/>
</dbReference>
<name>A0A0Q3SYJ2_9HYPH</name>